<gene>
    <name evidence="1" type="ORF">QQ008_13590</name>
</gene>
<reference evidence="1" key="1">
    <citation type="submission" date="2023-06" db="EMBL/GenBank/DDBJ databases">
        <title>Genomic of Parafulvivirga corallium.</title>
        <authorList>
            <person name="Wang G."/>
        </authorList>
    </citation>
    <scope>NUCLEOTIDE SEQUENCE</scope>
    <source>
        <strain evidence="1">BMA10</strain>
    </source>
</reference>
<dbReference type="EMBL" id="JAUJEA010000004">
    <property type="protein sequence ID" value="MDN5202414.1"/>
    <property type="molecule type" value="Genomic_DNA"/>
</dbReference>
<dbReference type="Pfam" id="PF06906">
    <property type="entry name" value="DUF1272"/>
    <property type="match status" value="1"/>
</dbReference>
<dbReference type="Proteomes" id="UP001172082">
    <property type="component" value="Unassembled WGS sequence"/>
</dbReference>
<evidence type="ECO:0000313" key="1">
    <source>
        <dbReference type="EMBL" id="MDN5202414.1"/>
    </source>
</evidence>
<evidence type="ECO:0000313" key="2">
    <source>
        <dbReference type="Proteomes" id="UP001172082"/>
    </source>
</evidence>
<dbReference type="RefSeq" id="WP_346752438.1">
    <property type="nucleotide sequence ID" value="NZ_JAUJEA010000004.1"/>
</dbReference>
<dbReference type="InterPro" id="IPR010696">
    <property type="entry name" value="DUF1272"/>
</dbReference>
<accession>A0ABT8KNW3</accession>
<sequence length="96" mass="11067">MLEIRPCCEHCGKALPVNSTEAMICSFECTYCRKCALELFQNVCPSCGGNFVQRPIRPKKHLKKYPPSEKKVFEPKDLTKAKINTERYKDIAPEMR</sequence>
<name>A0ABT8KNW3_9BACT</name>
<proteinExistence type="predicted"/>
<comment type="caution">
    <text evidence="1">The sequence shown here is derived from an EMBL/GenBank/DDBJ whole genome shotgun (WGS) entry which is preliminary data.</text>
</comment>
<protein>
    <submittedName>
        <fullName evidence="1">DUF1272 domain-containing protein</fullName>
    </submittedName>
</protein>
<organism evidence="1 2">
    <name type="scientific">Splendidivirga corallicola</name>
    <dbReference type="NCBI Taxonomy" id="3051826"/>
    <lineage>
        <taxon>Bacteria</taxon>
        <taxon>Pseudomonadati</taxon>
        <taxon>Bacteroidota</taxon>
        <taxon>Cytophagia</taxon>
        <taxon>Cytophagales</taxon>
        <taxon>Splendidivirgaceae</taxon>
        <taxon>Splendidivirga</taxon>
    </lineage>
</organism>
<keyword evidence="2" id="KW-1185">Reference proteome</keyword>